<dbReference type="PANTHER" id="PTHR30137">
    <property type="entry name" value="LUCIFERASE-LIKE MONOOXYGENASE"/>
    <property type="match status" value="1"/>
</dbReference>
<feature type="domain" description="Luciferase-like" evidence="3">
    <location>
        <begin position="1"/>
        <end position="311"/>
    </location>
</feature>
<dbReference type="STRING" id="1210086.GCA_001613105_04355"/>
<name>A0A370ID98_9NOCA</name>
<dbReference type="InterPro" id="IPR050766">
    <property type="entry name" value="Bact_Lucif_Oxidored"/>
</dbReference>
<dbReference type="InterPro" id="IPR011251">
    <property type="entry name" value="Luciferase-like_dom"/>
</dbReference>
<keyword evidence="5" id="KW-1185">Reference proteome</keyword>
<evidence type="ECO:0000259" key="3">
    <source>
        <dbReference type="Pfam" id="PF00296"/>
    </source>
</evidence>
<evidence type="ECO:0000313" key="5">
    <source>
        <dbReference type="Proteomes" id="UP000254869"/>
    </source>
</evidence>
<dbReference type="PANTHER" id="PTHR30137:SF8">
    <property type="entry name" value="BLR5498 PROTEIN"/>
    <property type="match status" value="1"/>
</dbReference>
<gene>
    <name evidence="4" type="ORF">DFR76_103445</name>
</gene>
<dbReference type="GO" id="GO:0005829">
    <property type="term" value="C:cytosol"/>
    <property type="evidence" value="ECO:0007669"/>
    <property type="project" value="TreeGrafter"/>
</dbReference>
<dbReference type="Pfam" id="PF00296">
    <property type="entry name" value="Bac_luciferase"/>
    <property type="match status" value="1"/>
</dbReference>
<keyword evidence="1" id="KW-0560">Oxidoreductase</keyword>
<protein>
    <submittedName>
        <fullName evidence="4">Alkanesulfonate monooxygenase SsuD/methylene tetrahydromethanopterin reductase-like flavin-dependent oxidoreductase (Luciferase family)</fullName>
    </submittedName>
</protein>
<keyword evidence="2 4" id="KW-0503">Monooxygenase</keyword>
<accession>A0A370ID98</accession>
<dbReference type="AlphaFoldDB" id="A0A370ID98"/>
<evidence type="ECO:0000256" key="2">
    <source>
        <dbReference type="ARBA" id="ARBA00023033"/>
    </source>
</evidence>
<dbReference type="GO" id="GO:0004497">
    <property type="term" value="F:monooxygenase activity"/>
    <property type="evidence" value="ECO:0007669"/>
    <property type="project" value="UniProtKB-KW"/>
</dbReference>
<sequence length="354" mass="38978">MDFGVSFLPDVGPAQLDPRVYYDNVLEISRAADDLGLRYVKMTEHFLHPYGGYCPSPFMFLSAVAAQTRRIRLMTGCTLPNFHHPIKLASYAAMVDALSHGRLDVGFARAYLPYEFDAFGISMDGSRTRFADTVRAVVGLWEAERFSMSSEFFDIADATILPRPVQPHGIPTLIAAVRTPESFATIGADGHGLLVTPGGLVAPVELIRRYRESFVARRPAVPKPRVVISLPLLIDADSDRAADLADACLGEYVRVWSDAVTAWDDRSSRDYQSYSGMAQFLRAMTGTELRLTGSAIVGNPGEVVDAIVALDEKFDGLDTVLWQLDYGNLPREAALTSLRHLVDDVVPKLPARLR</sequence>
<reference evidence="4 5" key="1">
    <citation type="submission" date="2018-07" db="EMBL/GenBank/DDBJ databases">
        <title>Genomic Encyclopedia of Type Strains, Phase IV (KMG-IV): sequencing the most valuable type-strain genomes for metagenomic binning, comparative biology and taxonomic classification.</title>
        <authorList>
            <person name="Goeker M."/>
        </authorList>
    </citation>
    <scope>NUCLEOTIDE SEQUENCE [LARGE SCALE GENOMIC DNA]</scope>
    <source>
        <strain evidence="4 5">DSM 44290</strain>
    </source>
</reference>
<dbReference type="GO" id="GO:0016705">
    <property type="term" value="F:oxidoreductase activity, acting on paired donors, with incorporation or reduction of molecular oxygen"/>
    <property type="evidence" value="ECO:0007669"/>
    <property type="project" value="InterPro"/>
</dbReference>
<dbReference type="EMBL" id="QQBC01000003">
    <property type="protein sequence ID" value="RDI67374.1"/>
    <property type="molecule type" value="Genomic_DNA"/>
</dbReference>
<dbReference type="InterPro" id="IPR036661">
    <property type="entry name" value="Luciferase-like_sf"/>
</dbReference>
<evidence type="ECO:0000313" key="4">
    <source>
        <dbReference type="EMBL" id="RDI67374.1"/>
    </source>
</evidence>
<dbReference type="Gene3D" id="3.20.20.30">
    <property type="entry name" value="Luciferase-like domain"/>
    <property type="match status" value="1"/>
</dbReference>
<dbReference type="Proteomes" id="UP000254869">
    <property type="component" value="Unassembled WGS sequence"/>
</dbReference>
<dbReference type="RefSeq" id="WP_068000492.1">
    <property type="nucleotide sequence ID" value="NZ_QQBC01000003.1"/>
</dbReference>
<proteinExistence type="predicted"/>
<dbReference type="SUPFAM" id="SSF51679">
    <property type="entry name" value="Bacterial luciferase-like"/>
    <property type="match status" value="1"/>
</dbReference>
<organism evidence="4 5">
    <name type="scientific">Nocardia pseudobrasiliensis</name>
    <dbReference type="NCBI Taxonomy" id="45979"/>
    <lineage>
        <taxon>Bacteria</taxon>
        <taxon>Bacillati</taxon>
        <taxon>Actinomycetota</taxon>
        <taxon>Actinomycetes</taxon>
        <taxon>Mycobacteriales</taxon>
        <taxon>Nocardiaceae</taxon>
        <taxon>Nocardia</taxon>
    </lineage>
</organism>
<evidence type="ECO:0000256" key="1">
    <source>
        <dbReference type="ARBA" id="ARBA00023002"/>
    </source>
</evidence>
<comment type="caution">
    <text evidence="4">The sequence shown here is derived from an EMBL/GenBank/DDBJ whole genome shotgun (WGS) entry which is preliminary data.</text>
</comment>